<evidence type="ECO:0000259" key="6">
    <source>
        <dbReference type="SMART" id="SM00864"/>
    </source>
</evidence>
<name>A0A388JM37_CHABU</name>
<dbReference type="SMART" id="SM00865">
    <property type="entry name" value="Tubulin_C"/>
    <property type="match status" value="1"/>
</dbReference>
<keyword evidence="9" id="KW-1185">Reference proteome</keyword>
<dbReference type="PRINTS" id="PR01161">
    <property type="entry name" value="TUBULIN"/>
</dbReference>
<dbReference type="Pfam" id="PF03953">
    <property type="entry name" value="Tubulin_C"/>
    <property type="match status" value="1"/>
</dbReference>
<proteinExistence type="inferred from homology"/>
<evidence type="ECO:0000256" key="3">
    <source>
        <dbReference type="ARBA" id="ARBA00022741"/>
    </source>
</evidence>
<dbReference type="GO" id="GO:0005525">
    <property type="term" value="F:GTP binding"/>
    <property type="evidence" value="ECO:0007669"/>
    <property type="project" value="UniProtKB-KW"/>
</dbReference>
<dbReference type="InterPro" id="IPR003008">
    <property type="entry name" value="Tubulin_FtsZ_GTPase"/>
</dbReference>
<feature type="domain" description="Tubulin/FtsZ GTPase" evidence="6">
    <location>
        <begin position="57"/>
        <end position="240"/>
    </location>
</feature>
<gene>
    <name evidence="8" type="ORF">CBR_g231</name>
</gene>
<dbReference type="OMA" id="KRAHLHH"/>
<dbReference type="OrthoDB" id="1662883at2759"/>
<dbReference type="PRINTS" id="PR01519">
    <property type="entry name" value="EPSLNTUBULIN"/>
</dbReference>
<reference evidence="8 9" key="1">
    <citation type="journal article" date="2018" name="Cell">
        <title>The Chara Genome: Secondary Complexity and Implications for Plant Terrestrialization.</title>
        <authorList>
            <person name="Nishiyama T."/>
            <person name="Sakayama H."/>
            <person name="Vries J.D."/>
            <person name="Buschmann H."/>
            <person name="Saint-Marcoux D."/>
            <person name="Ullrich K.K."/>
            <person name="Haas F.B."/>
            <person name="Vanderstraeten L."/>
            <person name="Becker D."/>
            <person name="Lang D."/>
            <person name="Vosolsobe S."/>
            <person name="Rombauts S."/>
            <person name="Wilhelmsson P.K.I."/>
            <person name="Janitza P."/>
            <person name="Kern R."/>
            <person name="Heyl A."/>
            <person name="Rumpler F."/>
            <person name="Villalobos L.I.A.C."/>
            <person name="Clay J.M."/>
            <person name="Skokan R."/>
            <person name="Toyoda A."/>
            <person name="Suzuki Y."/>
            <person name="Kagoshima H."/>
            <person name="Schijlen E."/>
            <person name="Tajeshwar N."/>
            <person name="Catarino B."/>
            <person name="Hetherington A.J."/>
            <person name="Saltykova A."/>
            <person name="Bonnot C."/>
            <person name="Breuninger H."/>
            <person name="Symeonidi A."/>
            <person name="Radhakrishnan G.V."/>
            <person name="Van Nieuwerburgh F."/>
            <person name="Deforce D."/>
            <person name="Chang C."/>
            <person name="Karol K.G."/>
            <person name="Hedrich R."/>
            <person name="Ulvskov P."/>
            <person name="Glockner G."/>
            <person name="Delwiche C.F."/>
            <person name="Petrasek J."/>
            <person name="Van de Peer Y."/>
            <person name="Friml J."/>
            <person name="Beilby M."/>
            <person name="Dolan L."/>
            <person name="Kohara Y."/>
            <person name="Sugano S."/>
            <person name="Fujiyama A."/>
            <person name="Delaux P.-M."/>
            <person name="Quint M."/>
            <person name="TheiBen G."/>
            <person name="Hagemann M."/>
            <person name="Harholt J."/>
            <person name="Dunand C."/>
            <person name="Zachgo S."/>
            <person name="Langdale J."/>
            <person name="Maumus F."/>
            <person name="Straeten D.V.D."/>
            <person name="Gould S.B."/>
            <person name="Rensing S.A."/>
        </authorList>
    </citation>
    <scope>NUCLEOTIDE SEQUENCE [LARGE SCALE GENOMIC DNA]</scope>
    <source>
        <strain evidence="8 9">S276</strain>
    </source>
</reference>
<protein>
    <recommendedName>
        <fullName evidence="10">Tubulin/FtsZ GTPase domain-containing protein</fullName>
    </recommendedName>
</protein>
<evidence type="ECO:0000256" key="1">
    <source>
        <dbReference type="ARBA" id="ARBA00009636"/>
    </source>
</evidence>
<dbReference type="PANTHER" id="PTHR11588">
    <property type="entry name" value="TUBULIN"/>
    <property type="match status" value="1"/>
</dbReference>
<evidence type="ECO:0000256" key="2">
    <source>
        <dbReference type="ARBA" id="ARBA00022701"/>
    </source>
</evidence>
<dbReference type="Pfam" id="PF00091">
    <property type="entry name" value="Tubulin"/>
    <property type="match status" value="1"/>
</dbReference>
<feature type="compositionally biased region" description="Gly residues" evidence="5">
    <location>
        <begin position="255"/>
        <end position="270"/>
    </location>
</feature>
<evidence type="ECO:0000256" key="5">
    <source>
        <dbReference type="SAM" id="MobiDB-lite"/>
    </source>
</evidence>
<dbReference type="InterPro" id="IPR036525">
    <property type="entry name" value="Tubulin/FtsZ_GTPase_sf"/>
</dbReference>
<evidence type="ECO:0008006" key="10">
    <source>
        <dbReference type="Google" id="ProtNLM"/>
    </source>
</evidence>
<evidence type="ECO:0000259" key="7">
    <source>
        <dbReference type="SMART" id="SM00865"/>
    </source>
</evidence>
<dbReference type="AlphaFoldDB" id="A0A388JM37"/>
<dbReference type="Gramene" id="GBG58831">
    <property type="protein sequence ID" value="GBG58831"/>
    <property type="gene ID" value="CBR_g231"/>
</dbReference>
<dbReference type="CDD" id="cd02190">
    <property type="entry name" value="epsilon_tubulin"/>
    <property type="match status" value="1"/>
</dbReference>
<dbReference type="InterPro" id="IPR017975">
    <property type="entry name" value="Tubulin_CS"/>
</dbReference>
<dbReference type="SUPFAM" id="SSF55307">
    <property type="entry name" value="Tubulin C-terminal domain-like"/>
    <property type="match status" value="1"/>
</dbReference>
<evidence type="ECO:0000256" key="4">
    <source>
        <dbReference type="ARBA" id="ARBA00023134"/>
    </source>
</evidence>
<feature type="domain" description="Tubulin/FtsZ 2-layer sandwich" evidence="7">
    <location>
        <begin position="349"/>
        <end position="516"/>
    </location>
</feature>
<sequence>MPREIITIQVGQCGNQIGCRFWELALKEHSCYNPRGLFDDALSSFFHNVDRRFDPPLELPVGDGRGMIRFLKARAVLIDMEEGVVKELLKGSLGELFDSRQYITDMSGSGNNWAHGHEVYGPQYKDSILESVRREAEGCDSLQSFFMLHSLGGGTGSGVGTYVMEQLHDEYPEVYRFSACVFPSADDDVVTSPYNSMLAVASLAENTDCVLPIENQALIEITRNYSSSSSSSSSSRTSRGGLNPSCLAAAAAAGGRRGTGRQGERGGGGCAQRTGHSPSAMATGRGVYAAGSSSLPSSLHENRCSHVDGNHGHTSQRQMAGGKPWDDMNGVAASLLLDLTCSVRFEGSLNVDMNEITMNLVPYPRLHFLVSSMSPLLGGQAPPSPSLPASAGAFAAAGRTQPSFSSSSSSSANSKAIDILFSEVFSWKNQLIKADPCSSTYLACALTLRGSPTSCTISDMNRNIARIKNRLNMVYWNAPEGFKVGLCSKPPVGLPYSLLCLCNNCCVSDTFTNIKDRFSKLFKRGMFLHHYTKYMEPASFEDSLETLETLIADYQSLQWAQPPPTVPRLHPIISTFK</sequence>
<dbReference type="InterPro" id="IPR000217">
    <property type="entry name" value="Tubulin"/>
</dbReference>
<dbReference type="Gene3D" id="1.10.287.600">
    <property type="entry name" value="Helix hairpin bin"/>
    <property type="match status" value="1"/>
</dbReference>
<dbReference type="SUPFAM" id="SSF52490">
    <property type="entry name" value="Tubulin nucleotide-binding domain-like"/>
    <property type="match status" value="1"/>
</dbReference>
<dbReference type="InterPro" id="IPR023123">
    <property type="entry name" value="Tubulin_C"/>
</dbReference>
<dbReference type="FunFam" id="3.40.50.1440:FF:000017">
    <property type="entry name" value="Tubulin epsilon chain"/>
    <property type="match status" value="1"/>
</dbReference>
<dbReference type="InterPro" id="IPR018316">
    <property type="entry name" value="Tubulin/FtsZ_2-layer-sand-dom"/>
</dbReference>
<feature type="region of interest" description="Disordered" evidence="5">
    <location>
        <begin position="253"/>
        <end position="284"/>
    </location>
</feature>
<comment type="similarity">
    <text evidence="1">Belongs to the tubulin family.</text>
</comment>
<comment type="caution">
    <text evidence="8">The sequence shown here is derived from an EMBL/GenBank/DDBJ whole genome shotgun (WGS) entry which is preliminary data.</text>
</comment>
<evidence type="ECO:0000313" key="8">
    <source>
        <dbReference type="EMBL" id="GBG58831.1"/>
    </source>
</evidence>
<keyword evidence="2" id="KW-0493">Microtubule</keyword>
<dbReference type="SMART" id="SM00864">
    <property type="entry name" value="Tubulin"/>
    <property type="match status" value="1"/>
</dbReference>
<evidence type="ECO:0000313" key="9">
    <source>
        <dbReference type="Proteomes" id="UP000265515"/>
    </source>
</evidence>
<organism evidence="8 9">
    <name type="scientific">Chara braunii</name>
    <name type="common">Braun's stonewort</name>
    <dbReference type="NCBI Taxonomy" id="69332"/>
    <lineage>
        <taxon>Eukaryota</taxon>
        <taxon>Viridiplantae</taxon>
        <taxon>Streptophyta</taxon>
        <taxon>Charophyceae</taxon>
        <taxon>Charales</taxon>
        <taxon>Characeae</taxon>
        <taxon>Chara</taxon>
    </lineage>
</organism>
<dbReference type="GO" id="GO:0007017">
    <property type="term" value="P:microtubule-based process"/>
    <property type="evidence" value="ECO:0007669"/>
    <property type="project" value="InterPro"/>
</dbReference>
<dbReference type="InterPro" id="IPR004057">
    <property type="entry name" value="Epsilon_tubulin"/>
</dbReference>
<dbReference type="InterPro" id="IPR008280">
    <property type="entry name" value="Tub_FtsZ_C"/>
</dbReference>
<dbReference type="STRING" id="69332.A0A388JM37"/>
<keyword evidence="4" id="KW-0342">GTP-binding</keyword>
<dbReference type="PROSITE" id="PS00227">
    <property type="entry name" value="TUBULIN"/>
    <property type="match status" value="1"/>
</dbReference>
<dbReference type="EMBL" id="BFEA01000001">
    <property type="protein sequence ID" value="GBG58831.1"/>
    <property type="molecule type" value="Genomic_DNA"/>
</dbReference>
<dbReference type="GO" id="GO:0005874">
    <property type="term" value="C:microtubule"/>
    <property type="evidence" value="ECO:0007669"/>
    <property type="project" value="UniProtKB-KW"/>
</dbReference>
<dbReference type="Proteomes" id="UP000265515">
    <property type="component" value="Unassembled WGS sequence"/>
</dbReference>
<accession>A0A388JM37</accession>
<keyword evidence="3" id="KW-0547">Nucleotide-binding</keyword>
<dbReference type="Gene3D" id="3.40.50.1440">
    <property type="entry name" value="Tubulin/FtsZ, GTPase domain"/>
    <property type="match status" value="1"/>
</dbReference>